<organism evidence="1 2">
    <name type="scientific">Pseudalkalibacillus berkeleyi</name>
    <dbReference type="NCBI Taxonomy" id="1069813"/>
    <lineage>
        <taxon>Bacteria</taxon>
        <taxon>Bacillati</taxon>
        <taxon>Bacillota</taxon>
        <taxon>Bacilli</taxon>
        <taxon>Bacillales</taxon>
        <taxon>Fictibacillaceae</taxon>
        <taxon>Pseudalkalibacillus</taxon>
    </lineage>
</organism>
<comment type="caution">
    <text evidence="1">The sequence shown here is derived from an EMBL/GenBank/DDBJ whole genome shotgun (WGS) entry which is preliminary data.</text>
</comment>
<dbReference type="Proteomes" id="UP001649381">
    <property type="component" value="Unassembled WGS sequence"/>
</dbReference>
<keyword evidence="2" id="KW-1185">Reference proteome</keyword>
<dbReference type="RefSeq" id="WP_236338820.1">
    <property type="nucleotide sequence ID" value="NZ_JAKIJS010000005.1"/>
</dbReference>
<gene>
    <name evidence="1" type="ORF">L2716_17610</name>
</gene>
<evidence type="ECO:0000313" key="2">
    <source>
        <dbReference type="Proteomes" id="UP001649381"/>
    </source>
</evidence>
<reference evidence="1 2" key="1">
    <citation type="submission" date="2022-01" db="EMBL/GenBank/DDBJ databases">
        <title>Alkalihalobacillus sp. EGI L200015, a novel bacterium isolated from a salt lake sediment.</title>
        <authorList>
            <person name="Gao L."/>
            <person name="Fang B.-Z."/>
            <person name="Li W.-J."/>
        </authorList>
    </citation>
    <scope>NUCLEOTIDE SEQUENCE [LARGE SCALE GENOMIC DNA]</scope>
    <source>
        <strain evidence="1 2">KCTC 12718</strain>
    </source>
</reference>
<name>A0ABS9H6J8_9BACL</name>
<proteinExistence type="predicted"/>
<sequence length="141" mass="15925">MLITYSVFAILVVALLISTVKLPVHAAGWIVSFDVNELLYIPFDVENRYSEISGFDRVKLVYENSDESLTYWATTEIGWNNVSSWDETLTLNNGTTAYYTSTDETQMISWRTGDVEYAIDYTSTKPIAKSELIKVASKAVE</sequence>
<evidence type="ECO:0000313" key="1">
    <source>
        <dbReference type="EMBL" id="MCF6139536.1"/>
    </source>
</evidence>
<accession>A0ABS9H6J8</accession>
<evidence type="ECO:0008006" key="3">
    <source>
        <dbReference type="Google" id="ProtNLM"/>
    </source>
</evidence>
<protein>
    <recommendedName>
        <fullName evidence="3">DUF4367 domain-containing protein</fullName>
    </recommendedName>
</protein>
<dbReference type="EMBL" id="JAKIJS010000005">
    <property type="protein sequence ID" value="MCF6139536.1"/>
    <property type="molecule type" value="Genomic_DNA"/>
</dbReference>